<keyword evidence="7 10" id="KW-0472">Membrane</keyword>
<dbReference type="GO" id="GO:0004984">
    <property type="term" value="F:olfactory receptor activity"/>
    <property type="evidence" value="ECO:0007669"/>
    <property type="project" value="InterPro"/>
</dbReference>
<keyword evidence="2" id="KW-1003">Cell membrane</keyword>
<feature type="transmembrane region" description="Helical" evidence="10">
    <location>
        <begin position="320"/>
        <end position="340"/>
    </location>
</feature>
<dbReference type="EMBL" id="KY445546">
    <property type="protein sequence ID" value="AQN78481.1"/>
    <property type="molecule type" value="mRNA"/>
</dbReference>
<evidence type="ECO:0000256" key="1">
    <source>
        <dbReference type="ARBA" id="ARBA00004651"/>
    </source>
</evidence>
<dbReference type="GO" id="GO:0007165">
    <property type="term" value="P:signal transduction"/>
    <property type="evidence" value="ECO:0007669"/>
    <property type="project" value="UniProtKB-KW"/>
</dbReference>
<keyword evidence="4 10" id="KW-0812">Transmembrane</keyword>
<reference evidence="11" key="1">
    <citation type="journal article" date="2017" name="Comp. Biochem. Physiol. Part D Genomics Proteomics">
        <title>Candidate chemosensory genes identified in the endoparasitoid Meteorus pulchricornis (Hymenoptera: Braconidae) by antennal transcriptome analysis.</title>
        <authorList>
            <person name="Sheng S."/>
            <person name="Liao C.W."/>
            <person name="Zheng Y."/>
            <person name="Zhou Y."/>
            <person name="Xu Y."/>
            <person name="Song W.M."/>
            <person name="He P."/>
            <person name="Zhang J."/>
            <person name="Wu F.A."/>
        </authorList>
    </citation>
    <scope>NUCLEOTIDE SEQUENCE</scope>
    <source>
        <strain evidence="11">Zhenjiang</strain>
    </source>
</reference>
<dbReference type="GO" id="GO:0005549">
    <property type="term" value="F:odorant binding"/>
    <property type="evidence" value="ECO:0007669"/>
    <property type="project" value="InterPro"/>
</dbReference>
<keyword evidence="8 10" id="KW-0675">Receptor</keyword>
<dbReference type="AlphaFoldDB" id="A0A1S5VFS0"/>
<comment type="similarity">
    <text evidence="10">Belongs to the insect chemoreceptor superfamily. Heteromeric odorant receptor channel (TC 1.A.69) family.</text>
</comment>
<dbReference type="PANTHER" id="PTHR21137:SF35">
    <property type="entry name" value="ODORANT RECEPTOR 19A-RELATED"/>
    <property type="match status" value="1"/>
</dbReference>
<feature type="transmembrane region" description="Helical" evidence="10">
    <location>
        <begin position="203"/>
        <end position="233"/>
    </location>
</feature>
<evidence type="ECO:0000256" key="4">
    <source>
        <dbReference type="ARBA" id="ARBA00022692"/>
    </source>
</evidence>
<dbReference type="InterPro" id="IPR004117">
    <property type="entry name" value="7tm6_olfct_rcpt"/>
</dbReference>
<evidence type="ECO:0000256" key="10">
    <source>
        <dbReference type="RuleBase" id="RU351113"/>
    </source>
</evidence>
<comment type="subcellular location">
    <subcellularLocation>
        <location evidence="1 10">Cell membrane</location>
        <topology evidence="1 10">Multi-pass membrane protein</topology>
    </subcellularLocation>
</comment>
<keyword evidence="9 10" id="KW-0807">Transducer</keyword>
<evidence type="ECO:0000256" key="5">
    <source>
        <dbReference type="ARBA" id="ARBA00022725"/>
    </source>
</evidence>
<evidence type="ECO:0000256" key="6">
    <source>
        <dbReference type="ARBA" id="ARBA00022989"/>
    </source>
</evidence>
<keyword evidence="3 10" id="KW-0716">Sensory transduction</keyword>
<evidence type="ECO:0000256" key="8">
    <source>
        <dbReference type="ARBA" id="ARBA00023170"/>
    </source>
</evidence>
<dbReference type="Pfam" id="PF02949">
    <property type="entry name" value="7tm_6"/>
    <property type="match status" value="1"/>
</dbReference>
<dbReference type="GO" id="GO:0005886">
    <property type="term" value="C:plasma membrane"/>
    <property type="evidence" value="ECO:0007669"/>
    <property type="project" value="UniProtKB-SubCell"/>
</dbReference>
<name>A0A1S5VFS0_9HYME</name>
<evidence type="ECO:0000256" key="2">
    <source>
        <dbReference type="ARBA" id="ARBA00022475"/>
    </source>
</evidence>
<accession>A0A1S5VFS0</accession>
<evidence type="ECO:0000313" key="11">
    <source>
        <dbReference type="EMBL" id="AQN78481.1"/>
    </source>
</evidence>
<feature type="transmembrane region" description="Helical" evidence="10">
    <location>
        <begin position="147"/>
        <end position="169"/>
    </location>
</feature>
<proteinExistence type="evidence at transcript level"/>
<organism evidence="11">
    <name type="scientific">Meteorus pulchricornis</name>
    <dbReference type="NCBI Taxonomy" id="51522"/>
    <lineage>
        <taxon>Eukaryota</taxon>
        <taxon>Metazoa</taxon>
        <taxon>Ecdysozoa</taxon>
        <taxon>Arthropoda</taxon>
        <taxon>Hexapoda</taxon>
        <taxon>Insecta</taxon>
        <taxon>Pterygota</taxon>
        <taxon>Neoptera</taxon>
        <taxon>Endopterygota</taxon>
        <taxon>Hymenoptera</taxon>
        <taxon>Apocrita</taxon>
        <taxon>Ichneumonoidea</taxon>
        <taxon>Braconidae</taxon>
        <taxon>Meteorinae</taxon>
        <taxon>Meteorus</taxon>
    </lineage>
</organism>
<sequence length="416" mass="47118">MDAELIPSLKYASQTTPERSGIDSDVEAHHALQITRWQLKLLGIWPLSLNSSGFEKMFTNVKIILCSFLLVFIIVPGGLFTYVIIKDFNVRIKLTGALSFCVMAIMKYASLLMRRQEIDNCIRHLLFDWRQVTSANSRIIMKNCAEFGRWGSIICAIFMYSGGIFYAVILPCVTPSTENEQNVTIKPLAYPSYYVWIESQENIAYIVIFSTHCCCAIVMHSITSTTCSVAVVFSMHACGQLKIVTSPLSKLINASKKTVRADRILPEVIEHHTNTLRFIDNIEKILNKSCLVEVGGCTLNICLLGYYFLLEWEDSDAIGIMTYTILLMSFTFNIFLFCYIGDLLTEECRKVGDAVYMIDWLEMSGNNIRQLILILITAQNPITITAGKFIDLSLVNFCTVIRTSLAYLSFLRKFIE</sequence>
<feature type="transmembrane region" description="Helical" evidence="10">
    <location>
        <begin position="290"/>
        <end position="308"/>
    </location>
</feature>
<evidence type="ECO:0000256" key="3">
    <source>
        <dbReference type="ARBA" id="ARBA00022606"/>
    </source>
</evidence>
<feature type="transmembrane region" description="Helical" evidence="10">
    <location>
        <begin position="91"/>
        <end position="109"/>
    </location>
</feature>
<evidence type="ECO:0000256" key="9">
    <source>
        <dbReference type="ARBA" id="ARBA00023224"/>
    </source>
</evidence>
<keyword evidence="5 10" id="KW-0552">Olfaction</keyword>
<evidence type="ECO:0000256" key="7">
    <source>
        <dbReference type="ARBA" id="ARBA00023136"/>
    </source>
</evidence>
<protein>
    <recommendedName>
        <fullName evidence="10">Odorant receptor</fullName>
    </recommendedName>
</protein>
<comment type="caution">
    <text evidence="10">Lacks conserved residue(s) required for the propagation of feature annotation.</text>
</comment>
<keyword evidence="6 10" id="KW-1133">Transmembrane helix</keyword>
<dbReference type="PANTHER" id="PTHR21137">
    <property type="entry name" value="ODORANT RECEPTOR"/>
    <property type="match status" value="1"/>
</dbReference>
<feature type="transmembrane region" description="Helical" evidence="10">
    <location>
        <begin position="63"/>
        <end position="85"/>
    </location>
</feature>